<feature type="signal peptide" evidence="2">
    <location>
        <begin position="1"/>
        <end position="30"/>
    </location>
</feature>
<feature type="compositionally biased region" description="Low complexity" evidence="1">
    <location>
        <begin position="93"/>
        <end position="111"/>
    </location>
</feature>
<dbReference type="InterPro" id="IPR022753">
    <property type="entry name" value="T4SS_pilus_biogen_PilP"/>
</dbReference>
<dbReference type="RefSeq" id="WP_146926805.1">
    <property type="nucleotide sequence ID" value="NZ_BAPU01000060.1"/>
</dbReference>
<dbReference type="NCBIfam" id="TIGR03021">
    <property type="entry name" value="pilP_fam"/>
    <property type="match status" value="1"/>
</dbReference>
<proteinExistence type="predicted"/>
<dbReference type="EMBL" id="BJVS01000010">
    <property type="protein sequence ID" value="GEL54848.1"/>
    <property type="molecule type" value="Genomic_DNA"/>
</dbReference>
<organism evidence="3 4">
    <name type="scientific">Asaia bogorensis NBRC 16594</name>
    <dbReference type="NCBI Taxonomy" id="1231624"/>
    <lineage>
        <taxon>Bacteria</taxon>
        <taxon>Pseudomonadati</taxon>
        <taxon>Pseudomonadota</taxon>
        <taxon>Alphaproteobacteria</taxon>
        <taxon>Acetobacterales</taxon>
        <taxon>Acetobacteraceae</taxon>
        <taxon>Asaia</taxon>
    </lineage>
</organism>
<dbReference type="Proteomes" id="UP000321287">
    <property type="component" value="Unassembled WGS sequence"/>
</dbReference>
<feature type="chain" id="PRO_5043056139" description="Type IV pilus biogenesis protein PilP" evidence="2">
    <location>
        <begin position="31"/>
        <end position="226"/>
    </location>
</feature>
<sequence length="226" mass="23394">MLKFLPPRLARLRVAAPGLILLLSAGPCHAQSLPGECAGIPATPGADELAARFDRNLNCLRLLSQLADITHKQSDIARARADIFKAEHPEKSPSPSATASMMPANAMFPNAMMPPSPPPQSRAEPETKPHPAPALALPQVEAIAGGIGGNHAYLRMADGSSVVATPGTRLSGNIVIRKITDEDVIATTPEGEKALPSVADADTGTATSTPAAPQGMPGFPRWGGTP</sequence>
<feature type="region of interest" description="Disordered" evidence="1">
    <location>
        <begin position="87"/>
        <end position="131"/>
    </location>
</feature>
<evidence type="ECO:0000313" key="4">
    <source>
        <dbReference type="Proteomes" id="UP000321287"/>
    </source>
</evidence>
<dbReference type="AlphaFoldDB" id="A0AAN4R5L7"/>
<comment type="caution">
    <text evidence="3">The sequence shown here is derived from an EMBL/GenBank/DDBJ whole genome shotgun (WGS) entry which is preliminary data.</text>
</comment>
<gene>
    <name evidence="3" type="ORF">ABO01nite_28550</name>
</gene>
<keyword evidence="2" id="KW-0732">Signal</keyword>
<evidence type="ECO:0008006" key="5">
    <source>
        <dbReference type="Google" id="ProtNLM"/>
    </source>
</evidence>
<name>A0AAN4R5L7_9PROT</name>
<protein>
    <recommendedName>
        <fullName evidence="5">Type IV pilus biogenesis protein PilP</fullName>
    </recommendedName>
</protein>
<feature type="region of interest" description="Disordered" evidence="1">
    <location>
        <begin position="201"/>
        <end position="226"/>
    </location>
</feature>
<evidence type="ECO:0000313" key="3">
    <source>
        <dbReference type="EMBL" id="GEL54848.1"/>
    </source>
</evidence>
<accession>A0AAN4R5L7</accession>
<evidence type="ECO:0000256" key="2">
    <source>
        <dbReference type="SAM" id="SignalP"/>
    </source>
</evidence>
<keyword evidence="4" id="KW-1185">Reference proteome</keyword>
<reference evidence="3 4" key="1">
    <citation type="submission" date="2019-07" db="EMBL/GenBank/DDBJ databases">
        <title>Whole genome shotgun sequence of Asaia bogorensis NBRC 16594.</title>
        <authorList>
            <person name="Hosoyama A."/>
            <person name="Uohara A."/>
            <person name="Ohji S."/>
            <person name="Ichikawa N."/>
        </authorList>
    </citation>
    <scope>NUCLEOTIDE SEQUENCE [LARGE SCALE GENOMIC DNA]</scope>
    <source>
        <strain evidence="3 4">NBRC 16594</strain>
    </source>
</reference>
<evidence type="ECO:0000256" key="1">
    <source>
        <dbReference type="SAM" id="MobiDB-lite"/>
    </source>
</evidence>